<dbReference type="CDD" id="cd07377">
    <property type="entry name" value="WHTH_GntR"/>
    <property type="match status" value="1"/>
</dbReference>
<keyword evidence="3" id="KW-0804">Transcription</keyword>
<dbReference type="SMART" id="SM00345">
    <property type="entry name" value="HTH_GNTR"/>
    <property type="match status" value="1"/>
</dbReference>
<dbReference type="InterPro" id="IPR011663">
    <property type="entry name" value="UTRA"/>
</dbReference>
<keyword evidence="6" id="KW-1185">Reference proteome</keyword>
<dbReference type="InterPro" id="IPR036390">
    <property type="entry name" value="WH_DNA-bd_sf"/>
</dbReference>
<dbReference type="Gene3D" id="1.10.10.10">
    <property type="entry name" value="Winged helix-like DNA-binding domain superfamily/Winged helix DNA-binding domain"/>
    <property type="match status" value="1"/>
</dbReference>
<dbReference type="PRINTS" id="PR00035">
    <property type="entry name" value="HTHGNTR"/>
</dbReference>
<evidence type="ECO:0000256" key="1">
    <source>
        <dbReference type="ARBA" id="ARBA00023015"/>
    </source>
</evidence>
<name>A0A223N3T2_9VIBR</name>
<dbReference type="Pfam" id="PF00392">
    <property type="entry name" value="GntR"/>
    <property type="match status" value="1"/>
</dbReference>
<evidence type="ECO:0000313" key="5">
    <source>
        <dbReference type="EMBL" id="ASU24497.1"/>
    </source>
</evidence>
<dbReference type="Gene3D" id="3.40.1410.10">
    <property type="entry name" value="Chorismate lyase-like"/>
    <property type="match status" value="1"/>
</dbReference>
<dbReference type="AlphaFoldDB" id="A0A223N3T2"/>
<dbReference type="Proteomes" id="UP000215148">
    <property type="component" value="Chromosome 2"/>
</dbReference>
<dbReference type="NCBIfam" id="TIGR03337">
    <property type="entry name" value="phnR"/>
    <property type="match status" value="1"/>
</dbReference>
<dbReference type="InterPro" id="IPR000524">
    <property type="entry name" value="Tscrpt_reg_HTH_GntR"/>
</dbReference>
<dbReference type="GO" id="GO:0003677">
    <property type="term" value="F:DNA binding"/>
    <property type="evidence" value="ECO:0007669"/>
    <property type="project" value="UniProtKB-KW"/>
</dbReference>
<dbReference type="InterPro" id="IPR017722">
    <property type="entry name" value="Tscrpt_reg_PhnR"/>
</dbReference>
<gene>
    <name evidence="5" type="primary">phnR</name>
    <name evidence="5" type="ORF">CCZ37_15545</name>
</gene>
<dbReference type="GO" id="GO:0003700">
    <property type="term" value="F:DNA-binding transcription factor activity"/>
    <property type="evidence" value="ECO:0007669"/>
    <property type="project" value="InterPro"/>
</dbReference>
<sequence>MQYVKIKDVIVEQIDAGMLAPRQKLPSERKLAESFNTTRVTLREALSLLEADGKIYREDRRGWFISPEPIRYDPTQTLNFTNMALAQNRVPKTELMMAKALLANKQASLLLGLKPFSDVYQIDRVRYLEDRPVVYVTNYVRPELFPNLLTFDLSQSLTDIYRDHFAVEYQTVRYRITTSSLLGHMAQALRATSGTPAMVVERINYNQQGELIDCGIEYWRHDAICIESLAKLTVAR</sequence>
<reference evidence="5 6" key="1">
    <citation type="submission" date="2017-08" db="EMBL/GenBank/DDBJ databases">
        <title>The Vibrio qinghaiensis sp.-Q67 is a luminous bacteria isolated firstly from Qinghai lake, Qinghai province, China, which has been proved to be very sensitive to detect environmental and food pollutants. Therefore, complete genome analysis of V. qinghaiensis sp.-Q67 highlights the potential application of this strain on detection of hazards in the contaminated environments.</title>
        <authorList>
            <person name="Gong L."/>
        </authorList>
    </citation>
    <scope>NUCLEOTIDE SEQUENCE [LARGE SCALE GENOMIC DNA]</scope>
    <source>
        <strain evidence="5 6">Q67</strain>
    </source>
</reference>
<dbReference type="PANTHER" id="PTHR44846:SF7">
    <property type="entry name" value="TRANSCRIPTIONAL REGULATOR OF 2-AMINOETHYLPHOSPHONATE DEGRADATION OPERONS-RELATED"/>
    <property type="match status" value="1"/>
</dbReference>
<dbReference type="Pfam" id="PF07702">
    <property type="entry name" value="UTRA"/>
    <property type="match status" value="1"/>
</dbReference>
<dbReference type="InterPro" id="IPR028978">
    <property type="entry name" value="Chorismate_lyase_/UTRA_dom_sf"/>
</dbReference>
<feature type="domain" description="HTH gntR-type" evidence="4">
    <location>
        <begin position="1"/>
        <end position="68"/>
    </location>
</feature>
<keyword evidence="2" id="KW-0238">DNA-binding</keyword>
<dbReference type="InterPro" id="IPR050679">
    <property type="entry name" value="Bact_HTH_transcr_reg"/>
</dbReference>
<dbReference type="KEGG" id="vqi:CCZ37_15545"/>
<dbReference type="RefSeq" id="WP_026027711.1">
    <property type="nucleotide sequence ID" value="NZ_CAWNHI010000002.1"/>
</dbReference>
<accession>A0A223N3T2</accession>
<dbReference type="FunFam" id="1.10.10.10:FF:000287">
    <property type="entry name" value="Phosphonate utilization transcriptional regulator PhnR"/>
    <property type="match status" value="1"/>
</dbReference>
<evidence type="ECO:0000259" key="4">
    <source>
        <dbReference type="PROSITE" id="PS50949"/>
    </source>
</evidence>
<dbReference type="GO" id="GO:0045892">
    <property type="term" value="P:negative regulation of DNA-templated transcription"/>
    <property type="evidence" value="ECO:0007669"/>
    <property type="project" value="TreeGrafter"/>
</dbReference>
<dbReference type="InterPro" id="IPR036388">
    <property type="entry name" value="WH-like_DNA-bd_sf"/>
</dbReference>
<dbReference type="EMBL" id="CP022742">
    <property type="protein sequence ID" value="ASU24497.1"/>
    <property type="molecule type" value="Genomic_DNA"/>
</dbReference>
<evidence type="ECO:0000256" key="2">
    <source>
        <dbReference type="ARBA" id="ARBA00023125"/>
    </source>
</evidence>
<dbReference type="SUPFAM" id="SSF46785">
    <property type="entry name" value="Winged helix' DNA-binding domain"/>
    <property type="match status" value="1"/>
</dbReference>
<evidence type="ECO:0000256" key="3">
    <source>
        <dbReference type="ARBA" id="ARBA00023163"/>
    </source>
</evidence>
<protein>
    <submittedName>
        <fullName evidence="5">Phosphonate utilization transcriptional regulator PhnR</fullName>
    </submittedName>
</protein>
<keyword evidence="1" id="KW-0805">Transcription regulation</keyword>
<dbReference type="PROSITE" id="PS50949">
    <property type="entry name" value="HTH_GNTR"/>
    <property type="match status" value="1"/>
</dbReference>
<dbReference type="SUPFAM" id="SSF64288">
    <property type="entry name" value="Chorismate lyase-like"/>
    <property type="match status" value="1"/>
</dbReference>
<dbReference type="SMART" id="SM00866">
    <property type="entry name" value="UTRA"/>
    <property type="match status" value="1"/>
</dbReference>
<dbReference type="PANTHER" id="PTHR44846">
    <property type="entry name" value="MANNOSYL-D-GLYCERATE TRANSPORT/METABOLISM SYSTEM REPRESSOR MNGR-RELATED"/>
    <property type="match status" value="1"/>
</dbReference>
<evidence type="ECO:0000313" key="6">
    <source>
        <dbReference type="Proteomes" id="UP000215148"/>
    </source>
</evidence>
<organism evidence="5 6">
    <name type="scientific">Vibrio qinghaiensis</name>
    <dbReference type="NCBI Taxonomy" id="2025808"/>
    <lineage>
        <taxon>Bacteria</taxon>
        <taxon>Pseudomonadati</taxon>
        <taxon>Pseudomonadota</taxon>
        <taxon>Gammaproteobacteria</taxon>
        <taxon>Vibrionales</taxon>
        <taxon>Vibrionaceae</taxon>
        <taxon>Vibrio</taxon>
    </lineage>
</organism>
<proteinExistence type="predicted"/>